<dbReference type="STRING" id="857342.A0A2T3AQW1"/>
<dbReference type="InterPro" id="IPR041437">
    <property type="entry name" value="GH115_C"/>
</dbReference>
<sequence>MKPPSACLLALLPLVLALGQNRTVTLTGEGGLLQLAGSGVDGQILLSANDWWGVIRAAEDLAGDVEKVTGEKLTLGHWVVGESMNGTKKAWRSGPAASASESGSWGSPDGETGHGSTEKSNGETTVLYTYFPTTNNVNYTVGPAENFTGPTLSSNSPAKTVIIAGTVDKSDVINALISSGKLNVSSIQGQWESFISQVVDSPLPGIEKALVIAGSDLRGTVFGLYDVSEQIGVSPWWWFADVPVRKAEGVWALRDGRKVQGPPSIKYRGIFINDEAPALTNWINENYKPGKYGPGFNHYFYAHVFELLLRLRANYFWPAEWSSMFDVDDTANQPLADAYGIVMGTSHTEPMMRASNEWTVFGPLYGGNGQWEYDTNNQSLIPFFRYGAQRAKPYVGNSLFTMAMRGSGDTSINMPAVEAVQILKDVVNEQRTILGQVFNGTNITDIPQMWCLYKEVQGYYEDYGLTVPDDITLLWSDDNFGNIRRLPLVNETGRSGGAGVYYHVDYVGSPRDYKWINTIQLEKTVEQMQLAYARQADRIWILNVGDLKPLEIPINHFLDMAYDTPMWSYDSVPTWLRLWATREFGPQLADNISSILDRYGMYAGRRKYELVDPTTYSVNNYNEADAVLSQWSSLASDAQAVYDSLDSESKAPFYEMVLQPVLGGEVVTQIYIGAAKNNHFAEQKRNSANNVAQAVLDSFQMDHALTQRYHDLLGGKWNHILDQTHLGYDYWQQPMRNALPPLAWVQEMETSLAGNIGVSVEASNATVSGDDNYHALSSNTLVLPPMDPYGPKTRWIDIFARGTTGCEWIVTPWEEYVIATPSTGTTGGNNGTDTRVYISVDWSKAPAAPNTTTVNINITSSCPDWGNYPPPQVQVPIVSTAIPHGFTGFVESDGHLAIEAEHTSRSTEVNGVSYLTLPNYGRTLSGVMLVPALAATQSPGEGPVLEYNIYTFTSTSHATVTLYLSPSLNQNGAVRPLRYAIAFDNESMQEIQFVPDASDGNLPDGWTGAVSDAVWGLSSGNRTTTIHDLSEAGAHTLKIWCLEPAVVIQKIVVDLGGVRPSYLGPPESFRAGVDVVGGYEGTNALGVVLSPGVGSA</sequence>
<dbReference type="Pfam" id="PF17829">
    <property type="entry name" value="GH115_C"/>
    <property type="match status" value="1"/>
</dbReference>
<evidence type="ECO:0000259" key="4">
    <source>
        <dbReference type="Pfam" id="PF17829"/>
    </source>
</evidence>
<name>A0A2T3AQW1_AMORE</name>
<dbReference type="Gene3D" id="1.20.58.2150">
    <property type="match status" value="1"/>
</dbReference>
<keyword evidence="1 5" id="KW-0378">Hydrolase</keyword>
<feature type="domain" description="Gylcosyl hydrolase 115 C-terminal" evidence="4">
    <location>
        <begin position="888"/>
        <end position="1067"/>
    </location>
</feature>
<feature type="compositionally biased region" description="Low complexity" evidence="2">
    <location>
        <begin position="93"/>
        <end position="107"/>
    </location>
</feature>
<organism evidence="5 6">
    <name type="scientific">Amorphotheca resinae ATCC 22711</name>
    <dbReference type="NCBI Taxonomy" id="857342"/>
    <lineage>
        <taxon>Eukaryota</taxon>
        <taxon>Fungi</taxon>
        <taxon>Dikarya</taxon>
        <taxon>Ascomycota</taxon>
        <taxon>Pezizomycotina</taxon>
        <taxon>Leotiomycetes</taxon>
        <taxon>Helotiales</taxon>
        <taxon>Amorphothecaceae</taxon>
        <taxon>Amorphotheca</taxon>
    </lineage>
</organism>
<dbReference type="InterPro" id="IPR031924">
    <property type="entry name" value="GH115"/>
</dbReference>
<keyword evidence="3" id="KW-0732">Signal</keyword>
<dbReference type="Proteomes" id="UP000241818">
    <property type="component" value="Unassembled WGS sequence"/>
</dbReference>
<dbReference type="PANTHER" id="PTHR37842">
    <property type="match status" value="1"/>
</dbReference>
<feature type="signal peptide" evidence="3">
    <location>
        <begin position="1"/>
        <end position="19"/>
    </location>
</feature>
<dbReference type="RefSeq" id="XP_024717045.1">
    <property type="nucleotide sequence ID" value="XM_024868947.1"/>
</dbReference>
<dbReference type="Gene3D" id="3.20.20.520">
    <property type="entry name" value="Glycosyl hydrolase family 115"/>
    <property type="match status" value="1"/>
</dbReference>
<feature type="chain" id="PRO_5015467751" evidence="3">
    <location>
        <begin position="20"/>
        <end position="1096"/>
    </location>
</feature>
<evidence type="ECO:0000256" key="1">
    <source>
        <dbReference type="ARBA" id="ARBA00022801"/>
    </source>
</evidence>
<keyword evidence="6" id="KW-1185">Reference proteome</keyword>
<evidence type="ECO:0000256" key="3">
    <source>
        <dbReference type="SAM" id="SignalP"/>
    </source>
</evidence>
<dbReference type="GO" id="GO:0016787">
    <property type="term" value="F:hydrolase activity"/>
    <property type="evidence" value="ECO:0007669"/>
    <property type="project" value="UniProtKB-KW"/>
</dbReference>
<dbReference type="Pfam" id="PF15979">
    <property type="entry name" value="Glyco_hydro_115"/>
    <property type="match status" value="1"/>
</dbReference>
<dbReference type="InterPro" id="IPR029018">
    <property type="entry name" value="Hex-like_dom2"/>
</dbReference>
<dbReference type="GeneID" id="36577028"/>
<gene>
    <name evidence="5" type="ORF">M430DRAFT_61803</name>
</gene>
<dbReference type="Gene3D" id="3.30.379.10">
    <property type="entry name" value="Chitobiase/beta-hexosaminidase domain 2-like"/>
    <property type="match status" value="1"/>
</dbReference>
<dbReference type="OrthoDB" id="4849794at2759"/>
<dbReference type="InParanoid" id="A0A2T3AQW1"/>
<dbReference type="Gene3D" id="2.60.120.1620">
    <property type="match status" value="1"/>
</dbReference>
<dbReference type="InterPro" id="IPR042301">
    <property type="entry name" value="GH115_sf"/>
</dbReference>
<accession>A0A2T3AQW1</accession>
<dbReference type="EMBL" id="KZ679018">
    <property type="protein sequence ID" value="PSS08647.1"/>
    <property type="molecule type" value="Genomic_DNA"/>
</dbReference>
<evidence type="ECO:0000256" key="2">
    <source>
        <dbReference type="SAM" id="MobiDB-lite"/>
    </source>
</evidence>
<evidence type="ECO:0000313" key="5">
    <source>
        <dbReference type="EMBL" id="PSS08647.1"/>
    </source>
</evidence>
<protein>
    <submittedName>
        <fullName evidence="5">Glycoside hydrolase family 115 protein</fullName>
    </submittedName>
</protein>
<reference evidence="5 6" key="1">
    <citation type="journal article" date="2018" name="New Phytol.">
        <title>Comparative genomics and transcriptomics depict ericoid mycorrhizal fungi as versatile saprotrophs and plant mutualists.</title>
        <authorList>
            <person name="Martino E."/>
            <person name="Morin E."/>
            <person name="Grelet G.A."/>
            <person name="Kuo A."/>
            <person name="Kohler A."/>
            <person name="Daghino S."/>
            <person name="Barry K.W."/>
            <person name="Cichocki N."/>
            <person name="Clum A."/>
            <person name="Dockter R.B."/>
            <person name="Hainaut M."/>
            <person name="Kuo R.C."/>
            <person name="LaButti K."/>
            <person name="Lindahl B.D."/>
            <person name="Lindquist E.A."/>
            <person name="Lipzen A."/>
            <person name="Khouja H.R."/>
            <person name="Magnuson J."/>
            <person name="Murat C."/>
            <person name="Ohm R.A."/>
            <person name="Singer S.W."/>
            <person name="Spatafora J.W."/>
            <person name="Wang M."/>
            <person name="Veneault-Fourrey C."/>
            <person name="Henrissat B."/>
            <person name="Grigoriev I.V."/>
            <person name="Martin F.M."/>
            <person name="Perotto S."/>
        </authorList>
    </citation>
    <scope>NUCLEOTIDE SEQUENCE [LARGE SCALE GENOMIC DNA]</scope>
    <source>
        <strain evidence="5 6">ATCC 22711</strain>
    </source>
</reference>
<dbReference type="AlphaFoldDB" id="A0A2T3AQW1"/>
<dbReference type="PANTHER" id="PTHR37842:SF2">
    <property type="entry name" value="GYLCOSYL HYDROLASE 115 C-TERMINAL DOMAIN-CONTAINING PROTEIN"/>
    <property type="match status" value="1"/>
</dbReference>
<evidence type="ECO:0000313" key="6">
    <source>
        <dbReference type="Proteomes" id="UP000241818"/>
    </source>
</evidence>
<proteinExistence type="predicted"/>
<feature type="region of interest" description="Disordered" evidence="2">
    <location>
        <begin position="86"/>
        <end position="121"/>
    </location>
</feature>